<dbReference type="OrthoDB" id="10018421at2759"/>
<sequence>MGLPLGPLLAEIFMGKLSKFQLSGQIHKVKHYGHYVDDIFAIAANETDVDVLLNAVNEARTSIKFTLEVEKEGSLPFLDALLSRKPEPLLQLYSACDSLMHLLRAHE</sequence>
<dbReference type="EMBL" id="UYRU01079465">
    <property type="protein sequence ID" value="VDN30132.1"/>
    <property type="molecule type" value="Genomic_DNA"/>
</dbReference>
<evidence type="ECO:0000313" key="2">
    <source>
        <dbReference type="EMBL" id="VDN30132.1"/>
    </source>
</evidence>
<dbReference type="PROSITE" id="PS50878">
    <property type="entry name" value="RT_POL"/>
    <property type="match status" value="1"/>
</dbReference>
<accession>A0A3P7QDY5</accession>
<organism evidence="2 3">
    <name type="scientific">Dibothriocephalus latus</name>
    <name type="common">Fish tapeworm</name>
    <name type="synonym">Diphyllobothrium latum</name>
    <dbReference type="NCBI Taxonomy" id="60516"/>
    <lineage>
        <taxon>Eukaryota</taxon>
        <taxon>Metazoa</taxon>
        <taxon>Spiralia</taxon>
        <taxon>Lophotrochozoa</taxon>
        <taxon>Platyhelminthes</taxon>
        <taxon>Cestoda</taxon>
        <taxon>Eucestoda</taxon>
        <taxon>Diphyllobothriidea</taxon>
        <taxon>Diphyllobothriidae</taxon>
        <taxon>Dibothriocephalus</taxon>
    </lineage>
</organism>
<protein>
    <recommendedName>
        <fullName evidence="1">Reverse transcriptase domain-containing protein</fullName>
    </recommendedName>
</protein>
<proteinExistence type="predicted"/>
<name>A0A3P7QDY5_DIBLA</name>
<dbReference type="PANTHER" id="PTHR21301">
    <property type="entry name" value="REVERSE TRANSCRIPTASE"/>
    <property type="match status" value="1"/>
</dbReference>
<dbReference type="InterPro" id="IPR000477">
    <property type="entry name" value="RT_dom"/>
</dbReference>
<dbReference type="PANTHER" id="PTHR21301:SF10">
    <property type="entry name" value="REVERSE TRANSCRIPTASE DOMAIN-CONTAINING PROTEIN"/>
    <property type="match status" value="1"/>
</dbReference>
<feature type="domain" description="Reverse transcriptase" evidence="1">
    <location>
        <begin position="1"/>
        <end position="94"/>
    </location>
</feature>
<dbReference type="AlphaFoldDB" id="A0A3P7QDY5"/>
<dbReference type="Proteomes" id="UP000281553">
    <property type="component" value="Unassembled WGS sequence"/>
</dbReference>
<gene>
    <name evidence="2" type="ORF">DILT_LOCUS15484</name>
</gene>
<reference evidence="2 3" key="1">
    <citation type="submission" date="2018-11" db="EMBL/GenBank/DDBJ databases">
        <authorList>
            <consortium name="Pathogen Informatics"/>
        </authorList>
    </citation>
    <scope>NUCLEOTIDE SEQUENCE [LARGE SCALE GENOMIC DNA]</scope>
</reference>
<evidence type="ECO:0000259" key="1">
    <source>
        <dbReference type="PROSITE" id="PS50878"/>
    </source>
</evidence>
<evidence type="ECO:0000313" key="3">
    <source>
        <dbReference type="Proteomes" id="UP000281553"/>
    </source>
</evidence>
<keyword evidence="3" id="KW-1185">Reference proteome</keyword>